<proteinExistence type="predicted"/>
<evidence type="ECO:0000313" key="5">
    <source>
        <dbReference type="Proteomes" id="UP001305779"/>
    </source>
</evidence>
<name>A0ABR0ENQ4_ZASCE</name>
<feature type="region of interest" description="Disordered" evidence="1">
    <location>
        <begin position="473"/>
        <end position="493"/>
    </location>
</feature>
<dbReference type="InterPro" id="IPR058525">
    <property type="entry name" value="DUF8212"/>
</dbReference>
<dbReference type="Pfam" id="PF06985">
    <property type="entry name" value="HET"/>
    <property type="match status" value="1"/>
</dbReference>
<evidence type="ECO:0000313" key="4">
    <source>
        <dbReference type="EMBL" id="KAK4503236.1"/>
    </source>
</evidence>
<accession>A0ABR0ENQ4</accession>
<gene>
    <name evidence="4" type="ORF">PRZ48_006664</name>
</gene>
<dbReference type="PANTHER" id="PTHR10622">
    <property type="entry name" value="HET DOMAIN-CONTAINING PROTEIN"/>
    <property type="match status" value="1"/>
</dbReference>
<evidence type="ECO:0000256" key="1">
    <source>
        <dbReference type="SAM" id="MobiDB-lite"/>
    </source>
</evidence>
<reference evidence="4 5" key="1">
    <citation type="journal article" date="2023" name="G3 (Bethesda)">
        <title>A chromosome-level genome assembly of Zasmidium syzygii isolated from banana leaves.</title>
        <authorList>
            <person name="van Westerhoven A.C."/>
            <person name="Mehrabi R."/>
            <person name="Talebi R."/>
            <person name="Steentjes M.B.F."/>
            <person name="Corcolon B."/>
            <person name="Chong P.A."/>
            <person name="Kema G.H.J."/>
            <person name="Seidl M.F."/>
        </authorList>
    </citation>
    <scope>NUCLEOTIDE SEQUENCE [LARGE SCALE GENOMIC DNA]</scope>
    <source>
        <strain evidence="4 5">P124</strain>
    </source>
</reference>
<feature type="domain" description="Heterokaryon incompatibility" evidence="2">
    <location>
        <begin position="24"/>
        <end position="126"/>
    </location>
</feature>
<protein>
    <recommendedName>
        <fullName evidence="6">Heterokaryon incompatibility domain-containing protein</fullName>
    </recommendedName>
</protein>
<keyword evidence="5" id="KW-1185">Reference proteome</keyword>
<dbReference type="PANTHER" id="PTHR10622:SF10">
    <property type="entry name" value="HET DOMAIN-CONTAINING PROTEIN"/>
    <property type="match status" value="1"/>
</dbReference>
<dbReference type="EMBL" id="JAXOVC010000004">
    <property type="protein sequence ID" value="KAK4503236.1"/>
    <property type="molecule type" value="Genomic_DNA"/>
</dbReference>
<evidence type="ECO:0000259" key="2">
    <source>
        <dbReference type="Pfam" id="PF06985"/>
    </source>
</evidence>
<dbReference type="InterPro" id="IPR010730">
    <property type="entry name" value="HET"/>
</dbReference>
<evidence type="ECO:0008006" key="6">
    <source>
        <dbReference type="Google" id="ProtNLM"/>
    </source>
</evidence>
<dbReference type="Proteomes" id="UP001305779">
    <property type="component" value="Unassembled WGS sequence"/>
</dbReference>
<organism evidence="4 5">
    <name type="scientific">Zasmidium cellare</name>
    <name type="common">Wine cellar mold</name>
    <name type="synonym">Racodium cellare</name>
    <dbReference type="NCBI Taxonomy" id="395010"/>
    <lineage>
        <taxon>Eukaryota</taxon>
        <taxon>Fungi</taxon>
        <taxon>Dikarya</taxon>
        <taxon>Ascomycota</taxon>
        <taxon>Pezizomycotina</taxon>
        <taxon>Dothideomycetes</taxon>
        <taxon>Dothideomycetidae</taxon>
        <taxon>Mycosphaerellales</taxon>
        <taxon>Mycosphaerellaceae</taxon>
        <taxon>Zasmidium</taxon>
    </lineage>
</organism>
<dbReference type="Pfam" id="PF26640">
    <property type="entry name" value="DUF8212"/>
    <property type="match status" value="1"/>
</dbReference>
<comment type="caution">
    <text evidence="4">The sequence shown here is derived from an EMBL/GenBank/DDBJ whole genome shotgun (WGS) entry which is preliminary data.</text>
</comment>
<sequence>MRLINARTLQLEEFVGGNIPPFFILSHRWSNDEITFKDFVKGRRKDSLGYKKIRDCCEFVLRQHSKTPPPAHAAHATNDSAATALGFYVWIDTCCIDKRSSAELSEAINSMFSYYRDAGLCLVYLPDVCAHPNDSKSAARSIGEQFAASSWFTRGWTLQELLAPKKVVFLDSQWRVIGHKGHFPPCNSKDQTSQCYSDAYTQSLALDTTISRITKIDPHYLYDPNQITYASIAQRMSWAAKRTTLRIEDTAYCLLGLFDVNMPLLYGEGPKAFIRLQEELIRKSNDQSIFAWWPPADEMNRFNDRYKYFKTGILAPHPQHFQDSSNVASLNIGPLNPHTRPYAMTNSGLELCETIRRATFRGIEHDLVYAMRLNCAHKIDAVRLGPPIQIAFWHVEPGAATTMGGYNRLVGAYESLLEEEEMIEGGGEQEEEEERVLVPKLELGDKEEITPGDSDFRELGVRKPARLEDYFSTDRPRNRIPGAQNLFSGTVQGEDQSEDSSFEWLVRCAPLPVRKSKTRRCVKVMHTIEMAEVPFSLRLKKIDRQNEPPMIMSSMRIRKLHKRSDAHLTLTRGTDEDVGEANTKSFFLT</sequence>
<feature type="domain" description="DUF8212" evidence="3">
    <location>
        <begin position="271"/>
        <end position="304"/>
    </location>
</feature>
<evidence type="ECO:0000259" key="3">
    <source>
        <dbReference type="Pfam" id="PF26640"/>
    </source>
</evidence>